<keyword evidence="3" id="KW-0804">Transcription</keyword>
<dbReference type="OrthoDB" id="952277at2"/>
<keyword evidence="6" id="KW-1185">Reference proteome</keyword>
<organism evidence="5 6">
    <name type="scientific">Flavobacterium aurantiibacter</name>
    <dbReference type="NCBI Taxonomy" id="2023067"/>
    <lineage>
        <taxon>Bacteria</taxon>
        <taxon>Pseudomonadati</taxon>
        <taxon>Bacteroidota</taxon>
        <taxon>Flavobacteriia</taxon>
        <taxon>Flavobacteriales</taxon>
        <taxon>Flavobacteriaceae</taxon>
        <taxon>Flavobacterium</taxon>
    </lineage>
</organism>
<gene>
    <name evidence="5" type="ORF">CHX27_01065</name>
</gene>
<dbReference type="GO" id="GO:0043565">
    <property type="term" value="F:sequence-specific DNA binding"/>
    <property type="evidence" value="ECO:0007669"/>
    <property type="project" value="InterPro"/>
</dbReference>
<dbReference type="Gene3D" id="1.10.10.60">
    <property type="entry name" value="Homeodomain-like"/>
    <property type="match status" value="1"/>
</dbReference>
<evidence type="ECO:0000313" key="6">
    <source>
        <dbReference type="Proteomes" id="UP000216035"/>
    </source>
</evidence>
<evidence type="ECO:0000313" key="5">
    <source>
        <dbReference type="EMBL" id="OYQ50023.1"/>
    </source>
</evidence>
<feature type="domain" description="HTH araC/xylS-type" evidence="4">
    <location>
        <begin position="75"/>
        <end position="175"/>
    </location>
</feature>
<dbReference type="PANTHER" id="PTHR43280">
    <property type="entry name" value="ARAC-FAMILY TRANSCRIPTIONAL REGULATOR"/>
    <property type="match status" value="1"/>
</dbReference>
<dbReference type="Proteomes" id="UP000216035">
    <property type="component" value="Unassembled WGS sequence"/>
</dbReference>
<name>A0A256A8N0_9FLAO</name>
<dbReference type="RefSeq" id="WP_094484933.1">
    <property type="nucleotide sequence ID" value="NZ_NOXX01000083.1"/>
</dbReference>
<dbReference type="PROSITE" id="PS01124">
    <property type="entry name" value="HTH_ARAC_FAMILY_2"/>
    <property type="match status" value="1"/>
</dbReference>
<evidence type="ECO:0000259" key="4">
    <source>
        <dbReference type="PROSITE" id="PS01124"/>
    </source>
</evidence>
<sequence length="191" mass="22318">MKVYVKFDINALCRKILQEQLDASGINYRIIAFGEIEILDKLSAEKQRKLEEHLGEYGIQIVENQKNILVQKIKDAIVEMVNQEENQPSLKSSVYLAEKLNHSYNYISNLFSEVTYSSIESFIILQKIERAKQLILMNELTFTEISYKLNYCNVAHFSTQFKNTTGITPSAFQRIIKKRRELQVQEQMQNN</sequence>
<proteinExistence type="predicted"/>
<dbReference type="InterPro" id="IPR018062">
    <property type="entry name" value="HTH_AraC-typ_CS"/>
</dbReference>
<evidence type="ECO:0000256" key="1">
    <source>
        <dbReference type="ARBA" id="ARBA00023015"/>
    </source>
</evidence>
<dbReference type="SMART" id="SM00342">
    <property type="entry name" value="HTH_ARAC"/>
    <property type="match status" value="1"/>
</dbReference>
<dbReference type="SUPFAM" id="SSF46689">
    <property type="entry name" value="Homeodomain-like"/>
    <property type="match status" value="1"/>
</dbReference>
<dbReference type="InterPro" id="IPR018060">
    <property type="entry name" value="HTH_AraC"/>
</dbReference>
<evidence type="ECO:0000256" key="2">
    <source>
        <dbReference type="ARBA" id="ARBA00023125"/>
    </source>
</evidence>
<evidence type="ECO:0000256" key="3">
    <source>
        <dbReference type="ARBA" id="ARBA00023163"/>
    </source>
</evidence>
<dbReference type="InterPro" id="IPR009057">
    <property type="entry name" value="Homeodomain-like_sf"/>
</dbReference>
<dbReference type="PANTHER" id="PTHR43280:SF28">
    <property type="entry name" value="HTH-TYPE TRANSCRIPTIONAL ACTIVATOR RHAS"/>
    <property type="match status" value="1"/>
</dbReference>
<dbReference type="GO" id="GO:0003700">
    <property type="term" value="F:DNA-binding transcription factor activity"/>
    <property type="evidence" value="ECO:0007669"/>
    <property type="project" value="InterPro"/>
</dbReference>
<reference evidence="5 6" key="1">
    <citation type="submission" date="2017-07" db="EMBL/GenBank/DDBJ databases">
        <title>Flavobacterium cyanobacteriorum sp. nov., isolated from cyanobacterial aggregates in a eutrophic lake.</title>
        <authorList>
            <person name="Cai H."/>
        </authorList>
    </citation>
    <scope>NUCLEOTIDE SEQUENCE [LARGE SCALE GENOMIC DNA]</scope>
    <source>
        <strain evidence="5 6">TH167</strain>
    </source>
</reference>
<dbReference type="EMBL" id="NOXX01000083">
    <property type="protein sequence ID" value="OYQ50023.1"/>
    <property type="molecule type" value="Genomic_DNA"/>
</dbReference>
<protein>
    <submittedName>
        <fullName evidence="5">AraC family transcriptional regulator</fullName>
    </submittedName>
</protein>
<keyword evidence="2" id="KW-0238">DNA-binding</keyword>
<dbReference type="PROSITE" id="PS00041">
    <property type="entry name" value="HTH_ARAC_FAMILY_1"/>
    <property type="match status" value="1"/>
</dbReference>
<comment type="caution">
    <text evidence="5">The sequence shown here is derived from an EMBL/GenBank/DDBJ whole genome shotgun (WGS) entry which is preliminary data.</text>
</comment>
<dbReference type="AlphaFoldDB" id="A0A256A8N0"/>
<keyword evidence="1" id="KW-0805">Transcription regulation</keyword>
<dbReference type="Pfam" id="PF12833">
    <property type="entry name" value="HTH_18"/>
    <property type="match status" value="1"/>
</dbReference>
<accession>A0A256A8N0</accession>